<proteinExistence type="predicted"/>
<dbReference type="EMBL" id="DS178295">
    <property type="protein sequence ID" value="EHS63751.1"/>
    <property type="molecule type" value="Genomic_DNA"/>
</dbReference>
<reference evidence="2" key="1">
    <citation type="journal article" date="2011" name="Proc. Natl. Acad. Sci. U.S.A.">
        <title>Obligate biotrophy features unraveled by the genomic analysis of rust fungi.</title>
        <authorList>
            <person name="Duplessis S."/>
            <person name="Cuomo C.A."/>
            <person name="Lin Y.-C."/>
            <person name="Aerts A."/>
            <person name="Tisserant E."/>
            <person name="Veneault-Fourrey C."/>
            <person name="Joly D.L."/>
            <person name="Hacquard S."/>
            <person name="Amselem J."/>
            <person name="Cantarel B.L."/>
            <person name="Chiu R."/>
            <person name="Coutinho P.M."/>
            <person name="Feau N."/>
            <person name="Field M."/>
            <person name="Frey P."/>
            <person name="Gelhaye E."/>
            <person name="Goldberg J."/>
            <person name="Grabherr M.G."/>
            <person name="Kodira C.D."/>
            <person name="Kohler A."/>
            <person name="Kuees U."/>
            <person name="Lindquist E.A."/>
            <person name="Lucas S.M."/>
            <person name="Mago R."/>
            <person name="Mauceli E."/>
            <person name="Morin E."/>
            <person name="Murat C."/>
            <person name="Pangilinan J.L."/>
            <person name="Park R."/>
            <person name="Pearson M."/>
            <person name="Quesneville H."/>
            <person name="Rouhier N."/>
            <person name="Sakthikumar S."/>
            <person name="Salamov A.A."/>
            <person name="Schmutz J."/>
            <person name="Selles B."/>
            <person name="Shapiro H."/>
            <person name="Tanguay P."/>
            <person name="Tuskan G.A."/>
            <person name="Henrissat B."/>
            <person name="Van de Peer Y."/>
            <person name="Rouze P."/>
            <person name="Ellis J.G."/>
            <person name="Dodds P.N."/>
            <person name="Schein J.E."/>
            <person name="Zhong S."/>
            <person name="Hamelin R.C."/>
            <person name="Grigoriev I.V."/>
            <person name="Szabo L.J."/>
            <person name="Martin F."/>
        </authorList>
    </citation>
    <scope>NUCLEOTIDE SEQUENCE [LARGE SCALE GENOMIC DNA]</scope>
    <source>
        <strain evidence="2">CRL 75-36-700-3 / race SCCL</strain>
    </source>
</reference>
<dbReference type="KEGG" id="pgr:PGTG_21843"/>
<dbReference type="HOGENOM" id="CLU_1185524_0_0_1"/>
<keyword evidence="2" id="KW-1185">Reference proteome</keyword>
<dbReference type="OrthoDB" id="2507437at2759"/>
<dbReference type="VEuPathDB" id="FungiDB:PGTG_21843"/>
<dbReference type="RefSeq" id="XP_003889510.1">
    <property type="nucleotide sequence ID" value="XM_003889461.1"/>
</dbReference>
<dbReference type="InParanoid" id="H6QSK0"/>
<gene>
    <name evidence="1" type="ORF">PGTG_21843</name>
</gene>
<organism evidence="1 2">
    <name type="scientific">Puccinia graminis f. sp. tritici (strain CRL 75-36-700-3 / race SCCL)</name>
    <name type="common">Black stem rust fungus</name>
    <dbReference type="NCBI Taxonomy" id="418459"/>
    <lineage>
        <taxon>Eukaryota</taxon>
        <taxon>Fungi</taxon>
        <taxon>Dikarya</taxon>
        <taxon>Basidiomycota</taxon>
        <taxon>Pucciniomycotina</taxon>
        <taxon>Pucciniomycetes</taxon>
        <taxon>Pucciniales</taxon>
        <taxon>Pucciniaceae</taxon>
        <taxon>Puccinia</taxon>
    </lineage>
</organism>
<dbReference type="GeneID" id="13541878"/>
<protein>
    <submittedName>
        <fullName evidence="1">Uncharacterized protein</fullName>
    </submittedName>
</protein>
<name>H6QSK0_PUCGT</name>
<evidence type="ECO:0000313" key="2">
    <source>
        <dbReference type="Proteomes" id="UP000008783"/>
    </source>
</evidence>
<sequence length="234" mass="26318">MAANQILSGARLLSFGKFYLNISNLVALLGERSPLYSRDVLNCDKQDNGRAYQTMNWETLEASLQSPQHTGLAIDFTTIDRDGISSQSYEIFHFLGNSLIGLIIAQREFHPTVPFLPWKHGTEACEHIFGWMRVIMPNFMVLNAQQMLPKVFAIVRNVMSGKMKVPQSEHLQSGYNMYNFTNKLVAESYEKLAQFTTNMEIAHKLLVAESQAWKIAAFAGIDPDFCVSISGSTN</sequence>
<dbReference type="Proteomes" id="UP000008783">
    <property type="component" value="Unassembled WGS sequence"/>
</dbReference>
<dbReference type="AlphaFoldDB" id="H6QSK0"/>
<evidence type="ECO:0000313" key="1">
    <source>
        <dbReference type="EMBL" id="EHS63751.1"/>
    </source>
</evidence>
<accession>H6QSK0</accession>